<reference evidence="3" key="1">
    <citation type="submission" date="2020-12" db="UniProtKB">
        <authorList>
            <consortium name="WormBaseParasite"/>
        </authorList>
    </citation>
    <scope>IDENTIFICATION</scope>
    <source>
        <strain evidence="3">MHco3</strain>
    </source>
</reference>
<proteinExistence type="predicted"/>
<evidence type="ECO:0000313" key="3">
    <source>
        <dbReference type="WBParaSite" id="HCON_00130280-00001"/>
    </source>
</evidence>
<protein>
    <submittedName>
        <fullName evidence="3">Uncharacterized protein</fullName>
    </submittedName>
</protein>
<evidence type="ECO:0000256" key="1">
    <source>
        <dbReference type="SAM" id="SignalP"/>
    </source>
</evidence>
<dbReference type="AlphaFoldDB" id="A0A7I4YSX7"/>
<sequence length="223" mass="25994">MQTLAYIVFLILLVVVDIKGKTVEYRLGVFDNKKACKEGGDRYGEGLSPRWFFFVQFDKKTRLIEETYRETFETLFALQKKSYGVDEYAILKKVDESKLDKYGFGIYAAYILPSKERVNENPITNIWFTRPDLKKVAGKQVKLPEPGTGNDFSRMYHESPFIPSISIVKTEDEYTVKVFANYTVSSCAQTGVWVGNEVVYKLDVEKTEWVPIYYDPWETDFYY</sequence>
<keyword evidence="1" id="KW-0732">Signal</keyword>
<dbReference type="WBParaSite" id="HCON_00130280-00001">
    <property type="protein sequence ID" value="HCON_00130280-00001"/>
    <property type="gene ID" value="HCON_00130280"/>
</dbReference>
<organism evidence="2 3">
    <name type="scientific">Haemonchus contortus</name>
    <name type="common">Barber pole worm</name>
    <dbReference type="NCBI Taxonomy" id="6289"/>
    <lineage>
        <taxon>Eukaryota</taxon>
        <taxon>Metazoa</taxon>
        <taxon>Ecdysozoa</taxon>
        <taxon>Nematoda</taxon>
        <taxon>Chromadorea</taxon>
        <taxon>Rhabditida</taxon>
        <taxon>Rhabditina</taxon>
        <taxon>Rhabditomorpha</taxon>
        <taxon>Strongyloidea</taxon>
        <taxon>Trichostrongylidae</taxon>
        <taxon>Haemonchus</taxon>
    </lineage>
</organism>
<keyword evidence="2" id="KW-1185">Reference proteome</keyword>
<dbReference type="OrthoDB" id="5873594at2759"/>
<dbReference type="Proteomes" id="UP000025227">
    <property type="component" value="Unplaced"/>
</dbReference>
<name>A0A7I4YSX7_HAECO</name>
<accession>A0A7I4YSX7</accession>
<evidence type="ECO:0000313" key="2">
    <source>
        <dbReference type="Proteomes" id="UP000025227"/>
    </source>
</evidence>
<dbReference type="OMA" id="VWVGNEV"/>
<feature type="chain" id="PRO_5029732180" evidence="1">
    <location>
        <begin position="21"/>
        <end position="223"/>
    </location>
</feature>
<feature type="signal peptide" evidence="1">
    <location>
        <begin position="1"/>
        <end position="20"/>
    </location>
</feature>